<dbReference type="AlphaFoldDB" id="D3BEP9"/>
<evidence type="ECO:0000313" key="2">
    <source>
        <dbReference type="Proteomes" id="UP000001396"/>
    </source>
</evidence>
<proteinExistence type="predicted"/>
<evidence type="ECO:0000313" key="1">
    <source>
        <dbReference type="EMBL" id="EFA80380.1"/>
    </source>
</evidence>
<keyword evidence="2" id="KW-1185">Reference proteome</keyword>
<reference evidence="1 2" key="1">
    <citation type="journal article" date="2011" name="Genome Res.">
        <title>Phylogeny-wide analysis of social amoeba genomes highlights ancient origins for complex intercellular communication.</title>
        <authorList>
            <person name="Heidel A.J."/>
            <person name="Lawal H.M."/>
            <person name="Felder M."/>
            <person name="Schilde C."/>
            <person name="Helps N.R."/>
            <person name="Tunggal B."/>
            <person name="Rivero F."/>
            <person name="John U."/>
            <person name="Schleicher M."/>
            <person name="Eichinger L."/>
            <person name="Platzer M."/>
            <person name="Noegel A.A."/>
            <person name="Schaap P."/>
            <person name="Gloeckner G."/>
        </authorList>
    </citation>
    <scope>NUCLEOTIDE SEQUENCE [LARGE SCALE GENOMIC DNA]</scope>
    <source>
        <strain evidence="2">ATCC 26659 / Pp 5 / PN500</strain>
    </source>
</reference>
<protein>
    <submittedName>
        <fullName evidence="1">Uncharacterized protein</fullName>
    </submittedName>
</protein>
<dbReference type="Proteomes" id="UP000001396">
    <property type="component" value="Unassembled WGS sequence"/>
</dbReference>
<name>D3BEP9_HETP5</name>
<organism evidence="1 2">
    <name type="scientific">Heterostelium pallidum (strain ATCC 26659 / Pp 5 / PN500)</name>
    <name type="common">Cellular slime mold</name>
    <name type="synonym">Polysphondylium pallidum</name>
    <dbReference type="NCBI Taxonomy" id="670386"/>
    <lineage>
        <taxon>Eukaryota</taxon>
        <taxon>Amoebozoa</taxon>
        <taxon>Evosea</taxon>
        <taxon>Eumycetozoa</taxon>
        <taxon>Dictyostelia</taxon>
        <taxon>Acytosteliales</taxon>
        <taxon>Acytosteliaceae</taxon>
        <taxon>Heterostelium</taxon>
    </lineage>
</organism>
<dbReference type="InParanoid" id="D3BEP9"/>
<comment type="caution">
    <text evidence="1">The sequence shown here is derived from an EMBL/GenBank/DDBJ whole genome shotgun (WGS) entry which is preliminary data.</text>
</comment>
<accession>D3BEP9</accession>
<gene>
    <name evidence="1" type="ORF">PPL_07214</name>
</gene>
<sequence length="212" mass="24209">MLTAILVVPSSAELSIEKLIEAFGNQNSYKDYGQGFWDAVKTLGSTTATANGGKIEEPFPDLRELLVGIPDLIQYGQNLDDKLINGLANNYLQLPSVLRSFMESSDNSVFIHQINYIKSVKENTGKHNRNLLIPEVLDFHPEFPIDSLLTIERELKKVLLHIRDKEPNLIQKLLIFHSLSKRLEHFQNIDEINLQNNVNHLQNNVKDKQFSF</sequence>
<dbReference type="RefSeq" id="XP_020432500.1">
    <property type="nucleotide sequence ID" value="XM_020578052.1"/>
</dbReference>
<dbReference type="EMBL" id="ADBJ01000031">
    <property type="protein sequence ID" value="EFA80380.1"/>
    <property type="molecule type" value="Genomic_DNA"/>
</dbReference>
<dbReference type="GeneID" id="31362695"/>